<protein>
    <submittedName>
        <fullName evidence="1">Uncharacterized protein</fullName>
    </submittedName>
</protein>
<sequence length="306" mass="36441">MNLGIIIKGQLRTFFSTNFSNVLELCLEKYQNILIILVISDLSEDISNLLEIFFSNYPIIYYIIDYNDYIDQYLMAMNKKIQSDIFNTHKKNFLSLHPQGIDEFPFIPQLNTGREFHQLSIGMKKLLEFHNSFFPINVVLVTRFDIQYPQLFYPHVPESKNMLDILSFNQYNKKLLLETMEEFNLKNIDDLIQFNKYSKIILPNCHIEKKKHNISFGLDYFYNYMTLERIKSGNNNIIYSFGVFSFGTLDSICILENIFDEYLLLEPVEPELFYRFFAYEAQLINFFLLHNRCILAYKNDSYSLVR</sequence>
<name>A0A6C0K4H0_9ZZZZ</name>
<evidence type="ECO:0000313" key="1">
    <source>
        <dbReference type="EMBL" id="QHU11607.1"/>
    </source>
</evidence>
<accession>A0A6C0K4H0</accession>
<dbReference type="AlphaFoldDB" id="A0A6C0K4H0"/>
<dbReference type="EMBL" id="MN740786">
    <property type="protein sequence ID" value="QHU11607.1"/>
    <property type="molecule type" value="Genomic_DNA"/>
</dbReference>
<proteinExistence type="predicted"/>
<reference evidence="1" key="1">
    <citation type="journal article" date="2020" name="Nature">
        <title>Giant virus diversity and host interactions through global metagenomics.</title>
        <authorList>
            <person name="Schulz F."/>
            <person name="Roux S."/>
            <person name="Paez-Espino D."/>
            <person name="Jungbluth S."/>
            <person name="Walsh D.A."/>
            <person name="Denef V.J."/>
            <person name="McMahon K.D."/>
            <person name="Konstantinidis K.T."/>
            <person name="Eloe-Fadrosh E.A."/>
            <person name="Kyrpides N.C."/>
            <person name="Woyke T."/>
        </authorList>
    </citation>
    <scope>NUCLEOTIDE SEQUENCE</scope>
    <source>
        <strain evidence="1">GVMAG-S-1101169-75</strain>
    </source>
</reference>
<organism evidence="1">
    <name type="scientific">viral metagenome</name>
    <dbReference type="NCBI Taxonomy" id="1070528"/>
    <lineage>
        <taxon>unclassified sequences</taxon>
        <taxon>metagenomes</taxon>
        <taxon>organismal metagenomes</taxon>
    </lineage>
</organism>